<sequence>TRVCHERLIAAASSGGRMQKEATQAIAACHHPHPSGRRHAVVHWRPHRPQPRAGDRTGDDDGSDDSKELGFFLTKL</sequence>
<organism evidence="2 3">
    <name type="scientific">Ensete ventricosum</name>
    <name type="common">Abyssinian banana</name>
    <name type="synonym">Musa ensete</name>
    <dbReference type="NCBI Taxonomy" id="4639"/>
    <lineage>
        <taxon>Eukaryota</taxon>
        <taxon>Viridiplantae</taxon>
        <taxon>Streptophyta</taxon>
        <taxon>Embryophyta</taxon>
        <taxon>Tracheophyta</taxon>
        <taxon>Spermatophyta</taxon>
        <taxon>Magnoliopsida</taxon>
        <taxon>Liliopsida</taxon>
        <taxon>Zingiberales</taxon>
        <taxon>Musaceae</taxon>
        <taxon>Ensete</taxon>
    </lineage>
</organism>
<evidence type="ECO:0000256" key="1">
    <source>
        <dbReference type="SAM" id="MobiDB-lite"/>
    </source>
</evidence>
<feature type="region of interest" description="Disordered" evidence="1">
    <location>
        <begin position="31"/>
        <end position="76"/>
    </location>
</feature>
<proteinExistence type="predicted"/>
<dbReference type="AlphaFoldDB" id="A0A426X2U5"/>
<dbReference type="Proteomes" id="UP000287651">
    <property type="component" value="Unassembled WGS sequence"/>
</dbReference>
<feature type="compositionally biased region" description="Basic and acidic residues" evidence="1">
    <location>
        <begin position="53"/>
        <end position="68"/>
    </location>
</feature>
<dbReference type="EMBL" id="AMZH03028254">
    <property type="protein sequence ID" value="RRT33793.1"/>
    <property type="molecule type" value="Genomic_DNA"/>
</dbReference>
<protein>
    <submittedName>
        <fullName evidence="2">Uncharacterized protein</fullName>
    </submittedName>
</protein>
<reference evidence="2 3" key="1">
    <citation type="journal article" date="2014" name="Agronomy (Basel)">
        <title>A Draft Genome Sequence for Ensete ventricosum, the Drought-Tolerant Tree Against Hunger.</title>
        <authorList>
            <person name="Harrison J."/>
            <person name="Moore K.A."/>
            <person name="Paszkiewicz K."/>
            <person name="Jones T."/>
            <person name="Grant M."/>
            <person name="Ambacheew D."/>
            <person name="Muzemil S."/>
            <person name="Studholme D.J."/>
        </authorList>
    </citation>
    <scope>NUCLEOTIDE SEQUENCE [LARGE SCALE GENOMIC DNA]</scope>
</reference>
<comment type="caution">
    <text evidence="2">The sequence shown here is derived from an EMBL/GenBank/DDBJ whole genome shotgun (WGS) entry which is preliminary data.</text>
</comment>
<evidence type="ECO:0000313" key="3">
    <source>
        <dbReference type="Proteomes" id="UP000287651"/>
    </source>
</evidence>
<feature type="compositionally biased region" description="Basic residues" evidence="1">
    <location>
        <begin position="31"/>
        <end position="50"/>
    </location>
</feature>
<accession>A0A426X2U5</accession>
<evidence type="ECO:0000313" key="2">
    <source>
        <dbReference type="EMBL" id="RRT33793.1"/>
    </source>
</evidence>
<feature type="non-terminal residue" evidence="2">
    <location>
        <position position="1"/>
    </location>
</feature>
<gene>
    <name evidence="2" type="ORF">B296_00042457</name>
</gene>
<name>A0A426X2U5_ENSVE</name>